<dbReference type="GO" id="GO:0005524">
    <property type="term" value="F:ATP binding"/>
    <property type="evidence" value="ECO:0007669"/>
    <property type="project" value="UniProtKB-KW"/>
</dbReference>
<dbReference type="GO" id="GO:0009090">
    <property type="term" value="P:homoserine biosynthetic process"/>
    <property type="evidence" value="ECO:0007669"/>
    <property type="project" value="TreeGrafter"/>
</dbReference>
<protein>
    <recommendedName>
        <fullName evidence="1">aspartate kinase</fullName>
        <ecNumber evidence="1">2.7.2.4</ecNumber>
    </recommendedName>
</protein>
<dbReference type="GO" id="GO:0004412">
    <property type="term" value="F:homoserine dehydrogenase activity"/>
    <property type="evidence" value="ECO:0007669"/>
    <property type="project" value="InterPro"/>
</dbReference>
<dbReference type="Pfam" id="PF22468">
    <property type="entry name" value="ACT_9"/>
    <property type="match status" value="1"/>
</dbReference>
<feature type="compositionally biased region" description="Basic and acidic residues" evidence="7">
    <location>
        <begin position="14"/>
        <end position="26"/>
    </location>
</feature>
<feature type="region of interest" description="Disordered" evidence="7">
    <location>
        <begin position="1"/>
        <end position="91"/>
    </location>
</feature>
<evidence type="ECO:0000313" key="10">
    <source>
        <dbReference type="Proteomes" id="UP000712600"/>
    </source>
</evidence>
<dbReference type="PANTHER" id="PTHR43070:SF5">
    <property type="entry name" value="HOMOSERINE DEHYDROGENASE"/>
    <property type="match status" value="1"/>
</dbReference>
<dbReference type="GO" id="GO:0009067">
    <property type="term" value="P:aspartate family amino acid biosynthetic process"/>
    <property type="evidence" value="ECO:0007669"/>
    <property type="project" value="InterPro"/>
</dbReference>
<dbReference type="EC" id="2.7.2.4" evidence="1"/>
<evidence type="ECO:0000256" key="2">
    <source>
        <dbReference type="ARBA" id="ARBA00022741"/>
    </source>
</evidence>
<dbReference type="Proteomes" id="UP000712600">
    <property type="component" value="Unassembled WGS sequence"/>
</dbReference>
<keyword evidence="5" id="KW-0521">NADP</keyword>
<dbReference type="InterPro" id="IPR054352">
    <property type="entry name" value="ACT_Aspartokinase"/>
</dbReference>
<evidence type="ECO:0000256" key="3">
    <source>
        <dbReference type="ARBA" id="ARBA00022777"/>
    </source>
</evidence>
<accession>A0A8S9R8T9</accession>
<dbReference type="GO" id="GO:0004072">
    <property type="term" value="F:aspartate kinase activity"/>
    <property type="evidence" value="ECO:0007669"/>
    <property type="project" value="UniProtKB-EC"/>
</dbReference>
<dbReference type="AlphaFoldDB" id="A0A8S9R8T9"/>
<evidence type="ECO:0000256" key="5">
    <source>
        <dbReference type="ARBA" id="ARBA00022857"/>
    </source>
</evidence>
<comment type="pathway">
    <text evidence="6">Amino-acid biosynthesis; L-methionine biosynthesis via de novo pathway.</text>
</comment>
<comment type="caution">
    <text evidence="9">The sequence shown here is derived from an EMBL/GenBank/DDBJ whole genome shotgun (WGS) entry which is preliminary data.</text>
</comment>
<evidence type="ECO:0000256" key="4">
    <source>
        <dbReference type="ARBA" id="ARBA00022840"/>
    </source>
</evidence>
<evidence type="ECO:0000313" key="9">
    <source>
        <dbReference type="EMBL" id="KAF3560056.1"/>
    </source>
</evidence>
<dbReference type="Gene3D" id="3.30.70.260">
    <property type="match status" value="1"/>
</dbReference>
<dbReference type="InterPro" id="IPR045865">
    <property type="entry name" value="ACT-like_dom_sf"/>
</dbReference>
<dbReference type="PANTHER" id="PTHR43070">
    <property type="match status" value="1"/>
</dbReference>
<evidence type="ECO:0000256" key="6">
    <source>
        <dbReference type="ARBA" id="ARBA00034478"/>
    </source>
</evidence>
<feature type="compositionally biased region" description="Acidic residues" evidence="7">
    <location>
        <begin position="27"/>
        <end position="64"/>
    </location>
</feature>
<dbReference type="SUPFAM" id="SSF55021">
    <property type="entry name" value="ACT-like"/>
    <property type="match status" value="1"/>
</dbReference>
<dbReference type="CDD" id="cd04921">
    <property type="entry name" value="ACT_AKi-HSDH-ThrA-like_1"/>
    <property type="match status" value="1"/>
</dbReference>
<gene>
    <name evidence="9" type="ORF">F2Q69_00010994</name>
</gene>
<organism evidence="9 10">
    <name type="scientific">Brassica cretica</name>
    <name type="common">Mustard</name>
    <dbReference type="NCBI Taxonomy" id="69181"/>
    <lineage>
        <taxon>Eukaryota</taxon>
        <taxon>Viridiplantae</taxon>
        <taxon>Streptophyta</taxon>
        <taxon>Embryophyta</taxon>
        <taxon>Tracheophyta</taxon>
        <taxon>Spermatophyta</taxon>
        <taxon>Magnoliopsida</taxon>
        <taxon>eudicotyledons</taxon>
        <taxon>Gunneridae</taxon>
        <taxon>Pentapetalae</taxon>
        <taxon>rosids</taxon>
        <taxon>malvids</taxon>
        <taxon>Brassicales</taxon>
        <taxon>Brassicaceae</taxon>
        <taxon>Brassiceae</taxon>
        <taxon>Brassica</taxon>
    </lineage>
</organism>
<feature type="compositionally biased region" description="Basic residues" evidence="7">
    <location>
        <begin position="1"/>
        <end position="13"/>
    </location>
</feature>
<dbReference type="InterPro" id="IPR011147">
    <property type="entry name" value="Bifunc_Aspkin/hSer_DH"/>
</dbReference>
<feature type="domain" description="Aspartokinase ACT" evidence="8">
    <location>
        <begin position="295"/>
        <end position="349"/>
    </location>
</feature>
<evidence type="ECO:0000256" key="1">
    <source>
        <dbReference type="ARBA" id="ARBA00013059"/>
    </source>
</evidence>
<feature type="compositionally biased region" description="Acidic residues" evidence="7">
    <location>
        <begin position="76"/>
        <end position="89"/>
    </location>
</feature>
<keyword evidence="4" id="KW-0067">ATP-binding</keyword>
<sequence>MAKFHKPLKKQRKGILDEKPEASSNDKEEEEVSEQSDEGDELGSDFFSDGDGEEKDDDGDEEEDTKPLADDFLDGRDEEEGTLGSDSDSDLEKERFKVRRSEFVEQLKADIGSYYGWLKRTKPAICLSNHITRKASTIRMGIRRSTRQDQNAKSIEHEAWILLLPFLPFLRFSQQHIGKPVAQELLDRLCKLIAILAGGATAKSEALREEVLATGFLEYNPLAELTLTNSYPLTFGSLWCKPMFLCQYDISIVIRNIFNLSAPRTNICQAPEDDYDLKLTTPVNGFTTIDNLVLINVEGTGMAGVPGTASDIFGAIKDVGANASNEHSVCFAVLEKEVNAVSKALRSRFSEALQAGSRSQANINVREWLFGVQRYCSHQT</sequence>
<proteinExistence type="predicted"/>
<evidence type="ECO:0000256" key="7">
    <source>
        <dbReference type="SAM" id="MobiDB-lite"/>
    </source>
</evidence>
<keyword evidence="3" id="KW-0808">Transferase</keyword>
<reference evidence="9" key="1">
    <citation type="submission" date="2019-12" db="EMBL/GenBank/DDBJ databases">
        <title>Genome sequencing and annotation of Brassica cretica.</title>
        <authorList>
            <person name="Studholme D.J."/>
            <person name="Sarris P."/>
        </authorList>
    </citation>
    <scope>NUCLEOTIDE SEQUENCE</scope>
    <source>
        <strain evidence="9">PFS-109/04</strain>
        <tissue evidence="9">Leaf</tissue>
    </source>
</reference>
<evidence type="ECO:0000259" key="8">
    <source>
        <dbReference type="Pfam" id="PF22468"/>
    </source>
</evidence>
<name>A0A8S9R8T9_BRACR</name>
<feature type="compositionally biased region" description="Basic and acidic residues" evidence="7">
    <location>
        <begin position="65"/>
        <end position="75"/>
    </location>
</feature>
<dbReference type="EMBL" id="QGKX02000996">
    <property type="protein sequence ID" value="KAF3560056.1"/>
    <property type="molecule type" value="Genomic_DNA"/>
</dbReference>
<keyword evidence="2" id="KW-0547">Nucleotide-binding</keyword>
<keyword evidence="3" id="KW-0418">Kinase</keyword>